<dbReference type="GO" id="GO:0005886">
    <property type="term" value="C:plasma membrane"/>
    <property type="evidence" value="ECO:0007669"/>
    <property type="project" value="UniProtKB-SubCell"/>
</dbReference>
<feature type="region of interest" description="Disordered" evidence="6">
    <location>
        <begin position="924"/>
        <end position="992"/>
    </location>
</feature>
<dbReference type="RefSeq" id="WP_174582293.1">
    <property type="nucleotide sequence ID" value="NZ_CAJNOB010000045.1"/>
</dbReference>
<keyword evidence="5 7" id="KW-0472">Membrane</keyword>
<feature type="transmembrane region" description="Helical" evidence="7">
    <location>
        <begin position="303"/>
        <end position="321"/>
    </location>
</feature>
<feature type="transmembrane region" description="Helical" evidence="7">
    <location>
        <begin position="481"/>
        <end position="501"/>
    </location>
</feature>
<dbReference type="Pfam" id="PF03176">
    <property type="entry name" value="MMPL"/>
    <property type="match status" value="2"/>
</dbReference>
<dbReference type="InterPro" id="IPR000731">
    <property type="entry name" value="SSD"/>
</dbReference>
<feature type="transmembrane region" description="Helical" evidence="7">
    <location>
        <begin position="396"/>
        <end position="416"/>
    </location>
</feature>
<dbReference type="PANTHER" id="PTHR33406">
    <property type="entry name" value="MEMBRANE PROTEIN MJ1562-RELATED"/>
    <property type="match status" value="1"/>
</dbReference>
<feature type="transmembrane region" description="Helical" evidence="7">
    <location>
        <begin position="358"/>
        <end position="375"/>
    </location>
</feature>
<feature type="transmembrane region" description="Helical" evidence="7">
    <location>
        <begin position="858"/>
        <end position="875"/>
    </location>
</feature>
<keyword evidence="10" id="KW-1185">Reference proteome</keyword>
<evidence type="ECO:0000256" key="6">
    <source>
        <dbReference type="SAM" id="MobiDB-lite"/>
    </source>
</evidence>
<evidence type="ECO:0000256" key="2">
    <source>
        <dbReference type="ARBA" id="ARBA00022475"/>
    </source>
</evidence>
<reference evidence="9" key="1">
    <citation type="submission" date="2021-02" db="EMBL/GenBank/DDBJ databases">
        <authorList>
            <person name="Cremers G."/>
            <person name="Picone N."/>
        </authorList>
    </citation>
    <scope>NUCLEOTIDE SEQUENCE</scope>
    <source>
        <strain evidence="9">PQ17</strain>
    </source>
</reference>
<feature type="transmembrane region" description="Helical" evidence="7">
    <location>
        <begin position="881"/>
        <end position="910"/>
    </location>
</feature>
<dbReference type="EMBL" id="CAJNOB010000045">
    <property type="protein sequence ID" value="CAF0702296.1"/>
    <property type="molecule type" value="Genomic_DNA"/>
</dbReference>
<comment type="subcellular location">
    <subcellularLocation>
        <location evidence="1">Cell membrane</location>
        <topology evidence="1">Multi-pass membrane protein</topology>
    </subcellularLocation>
</comment>
<dbReference type="Gene3D" id="1.20.1640.10">
    <property type="entry name" value="Multidrug efflux transporter AcrB transmembrane domain"/>
    <property type="match status" value="2"/>
</dbReference>
<evidence type="ECO:0000259" key="8">
    <source>
        <dbReference type="PROSITE" id="PS50156"/>
    </source>
</evidence>
<organism evidence="9 10">
    <name type="scientific">Candidatus Methylacidithermus pantelleriae</name>
    <dbReference type="NCBI Taxonomy" id="2744239"/>
    <lineage>
        <taxon>Bacteria</taxon>
        <taxon>Pseudomonadati</taxon>
        <taxon>Verrucomicrobiota</taxon>
        <taxon>Methylacidiphilae</taxon>
        <taxon>Methylacidiphilales</taxon>
        <taxon>Methylacidiphilaceae</taxon>
        <taxon>Candidatus Methylacidithermus</taxon>
    </lineage>
</organism>
<keyword evidence="2" id="KW-1003">Cell membrane</keyword>
<dbReference type="SUPFAM" id="SSF82866">
    <property type="entry name" value="Multidrug efflux transporter AcrB transmembrane domain"/>
    <property type="match status" value="2"/>
</dbReference>
<evidence type="ECO:0000256" key="3">
    <source>
        <dbReference type="ARBA" id="ARBA00022692"/>
    </source>
</evidence>
<comment type="caution">
    <text evidence="9">The sequence shown here is derived from an EMBL/GenBank/DDBJ whole genome shotgun (WGS) entry which is preliminary data.</text>
</comment>
<evidence type="ECO:0000313" key="10">
    <source>
        <dbReference type="Proteomes" id="UP000663859"/>
    </source>
</evidence>
<feature type="transmembrane region" description="Helical" evidence="7">
    <location>
        <begin position="793"/>
        <end position="812"/>
    </location>
</feature>
<evidence type="ECO:0000256" key="7">
    <source>
        <dbReference type="SAM" id="Phobius"/>
    </source>
</evidence>
<evidence type="ECO:0000313" key="9">
    <source>
        <dbReference type="EMBL" id="CAF0702296.1"/>
    </source>
</evidence>
<feature type="domain" description="SSD" evidence="8">
    <location>
        <begin position="332"/>
        <end position="453"/>
    </location>
</feature>
<dbReference type="InterPro" id="IPR004869">
    <property type="entry name" value="MMPL_dom"/>
</dbReference>
<evidence type="ECO:0000256" key="5">
    <source>
        <dbReference type="ARBA" id="ARBA00023136"/>
    </source>
</evidence>
<feature type="transmembrane region" description="Helical" evidence="7">
    <location>
        <begin position="12"/>
        <end position="37"/>
    </location>
</feature>
<feature type="transmembrane region" description="Helical" evidence="7">
    <location>
        <begin position="818"/>
        <end position="837"/>
    </location>
</feature>
<feature type="transmembrane region" description="Helical" evidence="7">
    <location>
        <begin position="428"/>
        <end position="453"/>
    </location>
</feature>
<sequence length="992" mass="110040">MRRTLEFLARGISSLVWTLPVPIVLCSIVVAGASAWLAATRLRVINDTDAIIRPDSPIHRNYLQYKNEFQAEGDYVVVVRSNDPEKNREVAQKIGEALKQMSPPLRRVLYRLDFSRLEDRFLLFLDTDDLRQIEKDLQGYLKALRQPKVRLNVHSMLDQANARFSEAYLRKAENWKEFKPFIDQFIAMLNRLADTVEGRVTVRTPVASPAESKASKVAQAKLEDFQRLKTENEFISFDQGRIILVLASPPIGAQATDENQRIVHRLRQVLATIQTQNPQVHIGLTGEPVLAADELETSSQDTIRATGIAFALVALLYVVAYGELWRPLVAIVVLVLALCGSLGFATLAIGHLNLISEAFVAMVVGLGIDFGIQIMSRYEEELALGRSLRDALDNTLRHTGVAILTGGATTAVAFFSMCFNDFIGLAEFGAVAGAGVLFCLVGNLIVLPAAYILRDRGREPHKLQTEASRSHWAAGPFVHRILFSFPWGVLAAAAVASWLAWQYAQKVTFDYNLLHLQNPKLESVQEELSLLQSPANSVVVAVSVANDLEEAKKRVEQFKKLPTVRDLHSLTEFFPEKISEKQALIRRIVQRLKGARIQTDVRSQINVARVRRDLASLLEKSREGYREAKKYTAFAQQARDAVEVFSKLIPPLERALAAMEQTSQEELGRRLNRYQIEVFGAMQRNLAWLASQKVDRPIGLEDLPVELLERYRSPSGRILIEISPKESPWDHQSLARFVKDLRTIDPNVTGTPVENYEYIELLRKAYLDAARWALIVVAILVAIHFLHPGYILLTLLPLGLGSLWALGIVGLAQIPFNPANIITLPLVLGIGVAYGIYAVDRYQEEGRMNLFSTSTGKAILLSAVTALIGFGSLLVSTHRGLYSIGLLMLVGIGSCLVTSLWVLPQILCLLDRWRLLRKQPTSLASDADANQARPAAVESTLDSPRGSPCTPLETGQAAVPSDPGPNHLGGYRETQKDPAAPQEKKTSEPPAS</sequence>
<evidence type="ECO:0000256" key="1">
    <source>
        <dbReference type="ARBA" id="ARBA00004651"/>
    </source>
</evidence>
<gene>
    <name evidence="9" type="ORF">MPNT_50027</name>
</gene>
<evidence type="ECO:0000256" key="4">
    <source>
        <dbReference type="ARBA" id="ARBA00022989"/>
    </source>
</evidence>
<dbReference type="InterPro" id="IPR050545">
    <property type="entry name" value="Mycobact_MmpL"/>
</dbReference>
<dbReference type="AlphaFoldDB" id="A0A8J2BRQ6"/>
<keyword evidence="4 7" id="KW-1133">Transmembrane helix</keyword>
<feature type="transmembrane region" description="Helical" evidence="7">
    <location>
        <begin position="769"/>
        <end position="786"/>
    </location>
</feature>
<protein>
    <submittedName>
        <fullName evidence="9">Predicted exporter of the RND superfamily</fullName>
    </submittedName>
</protein>
<name>A0A8J2BRQ6_9BACT</name>
<dbReference type="PROSITE" id="PS50156">
    <property type="entry name" value="SSD"/>
    <property type="match status" value="1"/>
</dbReference>
<proteinExistence type="predicted"/>
<keyword evidence="3 7" id="KW-0812">Transmembrane</keyword>
<accession>A0A8J2BRQ6</accession>
<dbReference type="PANTHER" id="PTHR33406:SF13">
    <property type="entry name" value="MEMBRANE PROTEIN YDFJ"/>
    <property type="match status" value="1"/>
</dbReference>
<feature type="transmembrane region" description="Helical" evidence="7">
    <location>
        <begin position="328"/>
        <end position="352"/>
    </location>
</feature>
<feature type="compositionally biased region" description="Basic and acidic residues" evidence="6">
    <location>
        <begin position="982"/>
        <end position="992"/>
    </location>
</feature>
<dbReference type="Proteomes" id="UP000663859">
    <property type="component" value="Unassembled WGS sequence"/>
</dbReference>